<dbReference type="EMBL" id="RBZV01000012">
    <property type="protein sequence ID" value="RKP44622.1"/>
    <property type="molecule type" value="Genomic_DNA"/>
</dbReference>
<evidence type="ECO:0000313" key="2">
    <source>
        <dbReference type="EMBL" id="RKP44622.1"/>
    </source>
</evidence>
<feature type="region of interest" description="Disordered" evidence="1">
    <location>
        <begin position="47"/>
        <end position="99"/>
    </location>
</feature>
<protein>
    <submittedName>
        <fullName evidence="2">Uncharacterized protein</fullName>
    </submittedName>
</protein>
<comment type="caution">
    <text evidence="2">The sequence shown here is derived from an EMBL/GenBank/DDBJ whole genome shotgun (WGS) entry which is preliminary data.</text>
</comment>
<dbReference type="RefSeq" id="WP_121281045.1">
    <property type="nucleotide sequence ID" value="NZ_RBZV01000012.1"/>
</dbReference>
<proteinExistence type="predicted"/>
<dbReference type="OrthoDB" id="9134529at2"/>
<name>A0A494X2N2_9BURK</name>
<organism evidence="2 3">
    <name type="scientific">Trinickia fusca</name>
    <dbReference type="NCBI Taxonomy" id="2419777"/>
    <lineage>
        <taxon>Bacteria</taxon>
        <taxon>Pseudomonadati</taxon>
        <taxon>Pseudomonadota</taxon>
        <taxon>Betaproteobacteria</taxon>
        <taxon>Burkholderiales</taxon>
        <taxon>Burkholderiaceae</taxon>
        <taxon>Trinickia</taxon>
    </lineage>
</organism>
<reference evidence="2 3" key="1">
    <citation type="submission" date="2018-10" db="EMBL/GenBank/DDBJ databases">
        <title>Paraburkholderia sp. 7MK8-2, isolated from soil.</title>
        <authorList>
            <person name="Gao Z.-H."/>
            <person name="Qiu L.-H."/>
        </authorList>
    </citation>
    <scope>NUCLEOTIDE SEQUENCE [LARGE SCALE GENOMIC DNA]</scope>
    <source>
        <strain evidence="2 3">7MK8-2</strain>
    </source>
</reference>
<accession>A0A494X2N2</accession>
<evidence type="ECO:0000256" key="1">
    <source>
        <dbReference type="SAM" id="MobiDB-lite"/>
    </source>
</evidence>
<sequence>MDILDIATQAGLQVLLDARIGNETYHSVCGSLTALQRFADAVSAAARAESLEHARSDQPRNAPPHHRSPMRTARARRVARHRADAARAGSVDRGTRAST</sequence>
<evidence type="ECO:0000313" key="3">
    <source>
        <dbReference type="Proteomes" id="UP000280434"/>
    </source>
</evidence>
<feature type="compositionally biased region" description="Basic residues" evidence="1">
    <location>
        <begin position="63"/>
        <end position="80"/>
    </location>
</feature>
<dbReference type="AlphaFoldDB" id="A0A494X2N2"/>
<dbReference type="Proteomes" id="UP000280434">
    <property type="component" value="Unassembled WGS sequence"/>
</dbReference>
<gene>
    <name evidence="2" type="ORF">D7S89_22395</name>
</gene>
<feature type="compositionally biased region" description="Basic and acidic residues" evidence="1">
    <location>
        <begin position="49"/>
        <end position="58"/>
    </location>
</feature>
<keyword evidence="3" id="KW-1185">Reference proteome</keyword>